<feature type="domain" description="NADPH-dependent FMN reductase-like" evidence="1">
    <location>
        <begin position="4"/>
        <end position="149"/>
    </location>
</feature>
<evidence type="ECO:0000313" key="3">
    <source>
        <dbReference type="Proteomes" id="UP000007939"/>
    </source>
</evidence>
<dbReference type="AlphaFoldDB" id="F4GJK8"/>
<reference evidence="2 3" key="2">
    <citation type="journal article" date="2012" name="Stand. Genomic Sci.">
        <title>Complete genome sequence of the termite hindgut bacterium Spirochaeta coccoides type strain (SPN1(T)), reclassification in the genus Sphaerochaeta as Sphaerochaeta coccoides comb. nov. and emendations of the family Spirochaetaceae and the genus Sphaerochaeta.</title>
        <authorList>
            <person name="Abt B."/>
            <person name="Han C."/>
            <person name="Scheuner C."/>
            <person name="Lu M."/>
            <person name="Lapidus A."/>
            <person name="Nolan M."/>
            <person name="Lucas S."/>
            <person name="Hammon N."/>
            <person name="Deshpande S."/>
            <person name="Cheng J.F."/>
            <person name="Tapia R."/>
            <person name="Goodwin L.A."/>
            <person name="Pitluck S."/>
            <person name="Liolios K."/>
            <person name="Pagani I."/>
            <person name="Ivanova N."/>
            <person name="Mavromatis K."/>
            <person name="Mikhailova N."/>
            <person name="Huntemann M."/>
            <person name="Pati A."/>
            <person name="Chen A."/>
            <person name="Palaniappan K."/>
            <person name="Land M."/>
            <person name="Hauser L."/>
            <person name="Brambilla E.M."/>
            <person name="Rohde M."/>
            <person name="Spring S."/>
            <person name="Gronow S."/>
            <person name="Goker M."/>
            <person name="Woyke T."/>
            <person name="Bristow J."/>
            <person name="Eisen J.A."/>
            <person name="Markowitz V."/>
            <person name="Hugenholtz P."/>
            <person name="Kyrpides N.C."/>
            <person name="Klenk H.P."/>
            <person name="Detter J.C."/>
        </authorList>
    </citation>
    <scope>NUCLEOTIDE SEQUENCE [LARGE SCALE GENOMIC DNA]</scope>
    <source>
        <strain evidence="3">ATCC BAA-1237 / DSM 17374 / SPN1</strain>
    </source>
</reference>
<dbReference type="HOGENOM" id="CLU_055322_4_2_12"/>
<dbReference type="EMBL" id="CP002659">
    <property type="protein sequence ID" value="AEC02755.1"/>
    <property type="molecule type" value="Genomic_DNA"/>
</dbReference>
<dbReference type="STRING" id="760011.Spico_1553"/>
<keyword evidence="3" id="KW-1185">Reference proteome</keyword>
<dbReference type="SUPFAM" id="SSF52218">
    <property type="entry name" value="Flavoproteins"/>
    <property type="match status" value="1"/>
</dbReference>
<dbReference type="KEGG" id="scc:Spico_1553"/>
<dbReference type="GO" id="GO:0005829">
    <property type="term" value="C:cytosol"/>
    <property type="evidence" value="ECO:0007669"/>
    <property type="project" value="TreeGrafter"/>
</dbReference>
<protein>
    <submittedName>
        <fullName evidence="2">NADPH-dependent FMN reductase</fullName>
    </submittedName>
</protein>
<dbReference type="PANTHER" id="PTHR30543:SF21">
    <property type="entry name" value="NAD(P)H-DEPENDENT FMN REDUCTASE LOT6"/>
    <property type="match status" value="1"/>
</dbReference>
<dbReference type="GO" id="GO:0010181">
    <property type="term" value="F:FMN binding"/>
    <property type="evidence" value="ECO:0007669"/>
    <property type="project" value="TreeGrafter"/>
</dbReference>
<dbReference type="Gene3D" id="3.40.50.360">
    <property type="match status" value="1"/>
</dbReference>
<dbReference type="InterPro" id="IPR029039">
    <property type="entry name" value="Flavoprotein-like_sf"/>
</dbReference>
<evidence type="ECO:0000313" key="2">
    <source>
        <dbReference type="EMBL" id="AEC02755.1"/>
    </source>
</evidence>
<gene>
    <name evidence="2" type="ordered locus">Spico_1553</name>
</gene>
<dbReference type="RefSeq" id="WP_013740149.1">
    <property type="nucleotide sequence ID" value="NC_015436.1"/>
</dbReference>
<dbReference type="Pfam" id="PF03358">
    <property type="entry name" value="FMN_red"/>
    <property type="match status" value="1"/>
</dbReference>
<dbReference type="eggNOG" id="COG0431">
    <property type="taxonomic scope" value="Bacteria"/>
</dbReference>
<dbReference type="InterPro" id="IPR050712">
    <property type="entry name" value="NAD(P)H-dep_reductase"/>
</dbReference>
<organism evidence="2 3">
    <name type="scientific">Parasphaerochaeta coccoides (strain ATCC BAA-1237 / DSM 17374 / SPN1)</name>
    <name type="common">Sphaerochaeta coccoides</name>
    <dbReference type="NCBI Taxonomy" id="760011"/>
    <lineage>
        <taxon>Bacteria</taxon>
        <taxon>Pseudomonadati</taxon>
        <taxon>Spirochaetota</taxon>
        <taxon>Spirochaetia</taxon>
        <taxon>Spirochaetales</taxon>
        <taxon>Sphaerochaetaceae</taxon>
        <taxon>Parasphaerochaeta</taxon>
    </lineage>
</organism>
<proteinExistence type="predicted"/>
<dbReference type="Proteomes" id="UP000007939">
    <property type="component" value="Chromosome"/>
</dbReference>
<reference evidence="3" key="1">
    <citation type="submission" date="2011-04" db="EMBL/GenBank/DDBJ databases">
        <title>The complete genome of Spirochaeta coccoides DSM 17374.</title>
        <authorList>
            <person name="Lucas S."/>
            <person name="Copeland A."/>
            <person name="Lapidus A."/>
            <person name="Bruce D."/>
            <person name="Goodwin L."/>
            <person name="Pitluck S."/>
            <person name="Peters L."/>
            <person name="Kyrpides N."/>
            <person name="Mavromatis K."/>
            <person name="Pagani I."/>
            <person name="Ivanova N."/>
            <person name="Ovchinnikova G."/>
            <person name="Lu M."/>
            <person name="Detter J.C."/>
            <person name="Tapia R."/>
            <person name="Han C."/>
            <person name="Land M."/>
            <person name="Hauser L."/>
            <person name="Markowitz V."/>
            <person name="Cheng J.-F."/>
            <person name="Hugenholtz P."/>
            <person name="Woyke T."/>
            <person name="Wu D."/>
            <person name="Spring S."/>
            <person name="Schroeder M."/>
            <person name="Brambilla E."/>
            <person name="Klenk H.-P."/>
            <person name="Eisen J.A."/>
        </authorList>
    </citation>
    <scope>NUCLEOTIDE SEQUENCE [LARGE SCALE GENOMIC DNA]</scope>
    <source>
        <strain evidence="3">ATCC BAA-1237 / DSM 17374 / SPN1</strain>
    </source>
</reference>
<sequence>MSKIKVGIVIGSLRKDSFSGKIANVLAKFFPQDYEVSRIDISNLPVFDQDYDDTGTVPASWERLRKDVAAQDAFLFVTPEHNRSFPAALKNVLDIASRPWGKNLWDGKPTAIVSVTPGRLGAFGANHHLRQVLAFLNMQTLQQPEAYVGDVAGMFDDKGAFIDAKTEKLLQRFVLTFTGLIGKIRT</sequence>
<dbReference type="InterPro" id="IPR005025">
    <property type="entry name" value="FMN_Rdtase-like_dom"/>
</dbReference>
<dbReference type="OrthoDB" id="9806724at2"/>
<evidence type="ECO:0000259" key="1">
    <source>
        <dbReference type="Pfam" id="PF03358"/>
    </source>
</evidence>
<accession>F4GJK8</accession>
<dbReference type="PANTHER" id="PTHR30543">
    <property type="entry name" value="CHROMATE REDUCTASE"/>
    <property type="match status" value="1"/>
</dbReference>
<name>F4GJK8_PARC1</name>
<dbReference type="GO" id="GO:0016491">
    <property type="term" value="F:oxidoreductase activity"/>
    <property type="evidence" value="ECO:0007669"/>
    <property type="project" value="InterPro"/>
</dbReference>